<evidence type="ECO:0000313" key="2">
    <source>
        <dbReference type="Proteomes" id="UP000032611"/>
    </source>
</evidence>
<sequence>MDDVSRLIGAVERSPLLAPILLAWERIALPDCWLVAGALAQTVWNDRFGYAPDRGIADIDIVYFDPDDLSERAEAHEAARIRALFSDIPAWLDVKNQARVHLWYPGRFGYAIAPYDNTARAIATFPTTATSIGIRPGPGGIEVEAPFGLSDLMSATVRPNKTQVSREVYEAKVGRWQTLWPELAVMRWDD</sequence>
<keyword evidence="2" id="KW-1185">Reference proteome</keyword>
<dbReference type="PANTHER" id="PTHR39166">
    <property type="entry name" value="BLL1166 PROTEIN"/>
    <property type="match status" value="1"/>
</dbReference>
<proteinExistence type="predicted"/>
<dbReference type="STRING" id="1486262.TM49_08960"/>
<name>A0A0D5LPB6_MAREN</name>
<protein>
    <recommendedName>
        <fullName evidence="3">Nitrate reductase</fullName>
    </recommendedName>
</protein>
<organism evidence="1 2">
    <name type="scientific">Martelella endophytica</name>
    <dbReference type="NCBI Taxonomy" id="1486262"/>
    <lineage>
        <taxon>Bacteria</taxon>
        <taxon>Pseudomonadati</taxon>
        <taxon>Pseudomonadota</taxon>
        <taxon>Alphaproteobacteria</taxon>
        <taxon>Hyphomicrobiales</taxon>
        <taxon>Aurantimonadaceae</taxon>
        <taxon>Martelella</taxon>
    </lineage>
</organism>
<dbReference type="InterPro" id="IPR009267">
    <property type="entry name" value="NTP_transf_6"/>
</dbReference>
<dbReference type="RefSeq" id="WP_045680667.1">
    <property type="nucleotide sequence ID" value="NZ_CP010803.1"/>
</dbReference>
<dbReference type="HOGENOM" id="CLU_092842_0_0_5"/>
<dbReference type="KEGG" id="mey:TM49_08960"/>
<dbReference type="Pfam" id="PF06042">
    <property type="entry name" value="NTP_transf_6"/>
    <property type="match status" value="1"/>
</dbReference>
<evidence type="ECO:0000313" key="1">
    <source>
        <dbReference type="EMBL" id="AJY45790.1"/>
    </source>
</evidence>
<accession>A0A0D5LPB6</accession>
<dbReference type="PANTHER" id="PTHR39166:SF1">
    <property type="entry name" value="BLL1166 PROTEIN"/>
    <property type="match status" value="1"/>
</dbReference>
<dbReference type="AlphaFoldDB" id="A0A0D5LPB6"/>
<reference evidence="1 2" key="1">
    <citation type="journal article" date="2015" name="Genome Announc.">
        <title>Complete genome sequence of Martelella endophytica YC6887, which has antifungal activity associated with a halophyte.</title>
        <authorList>
            <person name="Khan A."/>
            <person name="Khan H."/>
            <person name="Chung E.J."/>
            <person name="Hossain M.T."/>
            <person name="Chung Y.R."/>
        </authorList>
    </citation>
    <scope>NUCLEOTIDE SEQUENCE [LARGE SCALE GENOMIC DNA]</scope>
    <source>
        <strain evidence="1">YC6887</strain>
    </source>
</reference>
<gene>
    <name evidence="1" type="ORF">TM49_08960</name>
</gene>
<dbReference type="Proteomes" id="UP000032611">
    <property type="component" value="Chromosome"/>
</dbReference>
<dbReference type="PATRIC" id="fig|1486262.3.peg.1856"/>
<dbReference type="OrthoDB" id="9805247at2"/>
<evidence type="ECO:0008006" key="3">
    <source>
        <dbReference type="Google" id="ProtNLM"/>
    </source>
</evidence>
<dbReference type="EMBL" id="CP010803">
    <property type="protein sequence ID" value="AJY45790.1"/>
    <property type="molecule type" value="Genomic_DNA"/>
</dbReference>